<accession>A0A4P6M3X9</accession>
<name>A0A4P6M3X9_9FIRM</name>
<evidence type="ECO:0008006" key="4">
    <source>
        <dbReference type="Google" id="ProtNLM"/>
    </source>
</evidence>
<proteinExistence type="predicted"/>
<evidence type="ECO:0000313" key="3">
    <source>
        <dbReference type="Proteomes" id="UP000289794"/>
    </source>
</evidence>
<gene>
    <name evidence="2" type="ORF">PMF13cell1_05458</name>
</gene>
<evidence type="ECO:0000313" key="2">
    <source>
        <dbReference type="EMBL" id="QBE99864.1"/>
    </source>
</evidence>
<sequence length="66" mass="7650">MDYMTLKEASEKWGVTPRRINYYCAGGRIPGAVKMATIWLIPKDAEKPSDRRRRKRGDVCDKDCNM</sequence>
<organism evidence="2 3">
    <name type="scientific">Blautia producta</name>
    <dbReference type="NCBI Taxonomy" id="33035"/>
    <lineage>
        <taxon>Bacteria</taxon>
        <taxon>Bacillati</taxon>
        <taxon>Bacillota</taxon>
        <taxon>Clostridia</taxon>
        <taxon>Lachnospirales</taxon>
        <taxon>Lachnospiraceae</taxon>
        <taxon>Blautia</taxon>
    </lineage>
</organism>
<dbReference type="Proteomes" id="UP000289794">
    <property type="component" value="Chromosome"/>
</dbReference>
<dbReference type="EMBL" id="CP035945">
    <property type="protein sequence ID" value="QBE99864.1"/>
    <property type="molecule type" value="Genomic_DNA"/>
</dbReference>
<feature type="region of interest" description="Disordered" evidence="1">
    <location>
        <begin position="46"/>
        <end position="66"/>
    </location>
</feature>
<evidence type="ECO:0000256" key="1">
    <source>
        <dbReference type="SAM" id="MobiDB-lite"/>
    </source>
</evidence>
<dbReference type="RefSeq" id="WP_130182790.1">
    <property type="nucleotide sequence ID" value="NZ_CP035945.1"/>
</dbReference>
<dbReference type="AlphaFoldDB" id="A0A4P6M3X9"/>
<reference evidence="2 3" key="1">
    <citation type="submission" date="2019-01" db="EMBL/GenBank/DDBJ databases">
        <title>PMF-metabolizing Aryl O-demethylase.</title>
        <authorList>
            <person name="Kim M."/>
        </authorList>
    </citation>
    <scope>NUCLEOTIDE SEQUENCE [LARGE SCALE GENOMIC DNA]</scope>
    <source>
        <strain evidence="2 3">PMF1</strain>
    </source>
</reference>
<protein>
    <recommendedName>
        <fullName evidence="4">DNA-binding protein</fullName>
    </recommendedName>
</protein>
<feature type="compositionally biased region" description="Basic and acidic residues" evidence="1">
    <location>
        <begin position="57"/>
        <end position="66"/>
    </location>
</feature>
<dbReference type="KEGG" id="bpro:PMF13cell1_05458"/>